<dbReference type="EC" id="2.7.4.-" evidence="14"/>
<dbReference type="InterPro" id="IPR011126">
    <property type="entry name" value="Hpr_kin/Pase_Hpr_N"/>
</dbReference>
<sequence length="312" mass="35030">MLTVKKIIDKFNLKLISGNEGIDKEIENIDVSRPGLEVAGYFSHYSSDRVQVLGMTESSFFERMLTEEEREDRSKRLCRKETPCIIITRNLSAPLELIEACNQTHTPLLVTEDNTTNFISRMSNFLEKALAPETNMHGVLVDIYGIGVLITGESGVGKSETALELVKSGHRLVADDNVEIKEVSKNVLMGSAPPLIRNLLEIRGLGIINVMTLFGAGSILEEKRIMLNVNLETWEPGKTYERLGLDQKRMRILNAEIDQKTIPIRPGRSLAGIIEVAAMNYRMQYMGYDAAQEFNDRLNRQIQVNGGMIDDL</sequence>
<gene>
    <name evidence="14 18" type="primary">hprK</name>
    <name evidence="19" type="ORF">CFN03_08795</name>
    <name evidence="18" type="ORF">F7P68_0004255</name>
    <name evidence="17" type="ORF">SN16_02930</name>
</gene>
<dbReference type="Proteomes" id="UP000527860">
    <property type="component" value="Unassembled WGS sequence"/>
</dbReference>
<proteinExistence type="inferred from homology"/>
<feature type="region of interest" description="Important for the catalytic mechanism of both phosphorylation and dephosphorylation" evidence="14">
    <location>
        <begin position="200"/>
        <end position="209"/>
    </location>
</feature>
<evidence type="ECO:0000256" key="9">
    <source>
        <dbReference type="ARBA" id="ARBA00022840"/>
    </source>
</evidence>
<accession>A0A0C2DNQ5</accession>
<feature type="region of interest" description="Important for the catalytic mechanism of dephosphorylation" evidence="14">
    <location>
        <begin position="263"/>
        <end position="268"/>
    </location>
</feature>
<dbReference type="GO" id="GO:0005524">
    <property type="term" value="F:ATP binding"/>
    <property type="evidence" value="ECO:0007669"/>
    <property type="project" value="UniProtKB-UniRule"/>
</dbReference>
<dbReference type="GeneID" id="77844494"/>
<evidence type="ECO:0000313" key="17">
    <source>
        <dbReference type="EMBL" id="KIH71638.1"/>
    </source>
</evidence>
<dbReference type="PANTHER" id="PTHR30305:SF1">
    <property type="entry name" value="HPR KINASE_PHOSPHORYLASE"/>
    <property type="match status" value="1"/>
</dbReference>
<comment type="catalytic activity">
    <reaction evidence="13 14">
        <text>[HPr protein]-O-phospho-L-serine + phosphate + H(+) = [HPr protein]-L-serine + diphosphate</text>
        <dbReference type="Rhea" id="RHEA:46604"/>
        <dbReference type="Rhea" id="RHEA-COMP:11602"/>
        <dbReference type="Rhea" id="RHEA-COMP:11603"/>
        <dbReference type="ChEBI" id="CHEBI:15378"/>
        <dbReference type="ChEBI" id="CHEBI:29999"/>
        <dbReference type="ChEBI" id="CHEBI:33019"/>
        <dbReference type="ChEBI" id="CHEBI:43474"/>
        <dbReference type="ChEBI" id="CHEBI:83421"/>
    </reaction>
</comment>
<evidence type="ECO:0000256" key="5">
    <source>
        <dbReference type="ARBA" id="ARBA00022679"/>
    </source>
</evidence>
<dbReference type="Proteomes" id="UP000216682">
    <property type="component" value="Unassembled WGS sequence"/>
</dbReference>
<dbReference type="STRING" id="45670.SN16_02930"/>
<comment type="subunit">
    <text evidence="14">Homohexamer.</text>
</comment>
<keyword evidence="8 14" id="KW-0418">Kinase</keyword>
<dbReference type="AlphaFoldDB" id="A0A0C2DNQ5"/>
<evidence type="ECO:0000256" key="7">
    <source>
        <dbReference type="ARBA" id="ARBA00022741"/>
    </source>
</evidence>
<evidence type="ECO:0000256" key="13">
    <source>
        <dbReference type="ARBA" id="ARBA00047657"/>
    </source>
</evidence>
<comment type="catalytic activity">
    <reaction evidence="1 14">
        <text>[HPr protein]-L-serine + ATP = [HPr protein]-O-phospho-L-serine + ADP + H(+)</text>
        <dbReference type="Rhea" id="RHEA:46600"/>
        <dbReference type="Rhea" id="RHEA-COMP:11602"/>
        <dbReference type="Rhea" id="RHEA-COMP:11603"/>
        <dbReference type="ChEBI" id="CHEBI:15378"/>
        <dbReference type="ChEBI" id="CHEBI:29999"/>
        <dbReference type="ChEBI" id="CHEBI:30616"/>
        <dbReference type="ChEBI" id="CHEBI:83421"/>
        <dbReference type="ChEBI" id="CHEBI:456216"/>
    </reaction>
</comment>
<comment type="similarity">
    <text evidence="3 14">Belongs to the HPrK/P family.</text>
</comment>
<protein>
    <recommendedName>
        <fullName evidence="14">HPr kinase/phosphorylase</fullName>
        <shortName evidence="14">HPrK/P</shortName>
        <ecNumber evidence="14">2.7.11.-</ecNumber>
        <ecNumber evidence="14">2.7.4.-</ecNumber>
    </recommendedName>
    <alternativeName>
        <fullName evidence="14">HPr(Ser) kinase/phosphorylase</fullName>
    </alternativeName>
</protein>
<evidence type="ECO:0000256" key="2">
    <source>
        <dbReference type="ARBA" id="ARBA00001946"/>
    </source>
</evidence>
<dbReference type="GO" id="GO:0006109">
    <property type="term" value="P:regulation of carbohydrate metabolic process"/>
    <property type="evidence" value="ECO:0007669"/>
    <property type="project" value="UniProtKB-UniRule"/>
</dbReference>
<evidence type="ECO:0000313" key="19">
    <source>
        <dbReference type="EMBL" id="OZT77162.1"/>
    </source>
</evidence>
<dbReference type="HAMAP" id="MF_01249">
    <property type="entry name" value="HPr_kinase"/>
    <property type="match status" value="1"/>
</dbReference>
<evidence type="ECO:0000256" key="10">
    <source>
        <dbReference type="ARBA" id="ARBA00022842"/>
    </source>
</evidence>
<feature type="domain" description="HPr kinase/phosphorylase C-terminal" evidence="16">
    <location>
        <begin position="129"/>
        <end position="297"/>
    </location>
</feature>
<keyword evidence="11 14" id="KW-0511">Multifunctional enzyme</keyword>
<evidence type="ECO:0000313" key="22">
    <source>
        <dbReference type="Proteomes" id="UP000527860"/>
    </source>
</evidence>
<keyword evidence="5 14" id="KW-0808">Transferase</keyword>
<comment type="cofactor">
    <cofactor evidence="2 14">
        <name>Mg(2+)</name>
        <dbReference type="ChEBI" id="CHEBI:18420"/>
    </cofactor>
</comment>
<comment type="caution">
    <text evidence="17">The sequence shown here is derived from an EMBL/GenBank/DDBJ whole genome shotgun (WGS) entry which is preliminary data.</text>
</comment>
<evidence type="ECO:0000259" key="16">
    <source>
        <dbReference type="Pfam" id="PF07475"/>
    </source>
</evidence>
<dbReference type="EMBL" id="JABEVU030000001">
    <property type="protein sequence ID" value="MDB0579733.1"/>
    <property type="molecule type" value="Genomic_DNA"/>
</dbReference>
<dbReference type="EMBL" id="NPEZ01000003">
    <property type="protein sequence ID" value="OZT77162.1"/>
    <property type="molecule type" value="Genomic_DNA"/>
</dbReference>
<evidence type="ECO:0000256" key="12">
    <source>
        <dbReference type="ARBA" id="ARBA00023277"/>
    </source>
</evidence>
<feature type="active site" evidence="14">
    <location>
        <position position="242"/>
    </location>
</feature>
<feature type="active site" evidence="14">
    <location>
        <position position="137"/>
    </location>
</feature>
<dbReference type="SUPFAM" id="SSF75138">
    <property type="entry name" value="HprK N-terminal domain-like"/>
    <property type="match status" value="1"/>
</dbReference>
<evidence type="ECO:0000256" key="4">
    <source>
        <dbReference type="ARBA" id="ARBA00022527"/>
    </source>
</evidence>
<dbReference type="GO" id="GO:0004674">
    <property type="term" value="F:protein serine/threonine kinase activity"/>
    <property type="evidence" value="ECO:0007669"/>
    <property type="project" value="UniProtKB-KW"/>
</dbReference>
<dbReference type="Pfam" id="PF02603">
    <property type="entry name" value="Hpr_kinase_N"/>
    <property type="match status" value="1"/>
</dbReference>
<reference evidence="22" key="3">
    <citation type="submission" date="2020-04" db="EMBL/GenBank/DDBJ databases">
        <title>Genome analysis and biological profiling of marine Cellulosimicrobium funkei MOSEL-ME6.</title>
        <authorList>
            <person name="Tanveer F."/>
            <person name="Xie Y."/>
            <person name="Shinwari Z.K."/>
        </authorList>
    </citation>
    <scope>NUCLEOTIDE SEQUENCE [LARGE SCALE GENOMIC DNA]</scope>
    <source>
        <strain evidence="22">MOSEL-ME25</strain>
    </source>
</reference>
<evidence type="ECO:0000256" key="14">
    <source>
        <dbReference type="HAMAP-Rule" id="MF_01249"/>
    </source>
</evidence>
<reference evidence="17 20" key="1">
    <citation type="submission" date="2015-01" db="EMBL/GenBank/DDBJ databases">
        <title>Genome sequences of high lactate-tolerant strain Salinicoccus roseus W12 with industrial interest.</title>
        <authorList>
            <person name="Wang H."/>
            <person name="Yu B."/>
        </authorList>
    </citation>
    <scope>NUCLEOTIDE SEQUENCE [LARGE SCALE GENOMIC DNA]</scope>
    <source>
        <strain evidence="17 20">W12</strain>
    </source>
</reference>
<feature type="active site" description="Proton acceptor; for phosphorylation activity. Proton donor; for dephosphorylation activity" evidence="14">
    <location>
        <position position="176"/>
    </location>
</feature>
<dbReference type="PANTHER" id="PTHR30305">
    <property type="entry name" value="PROTEIN YJDM-RELATED"/>
    <property type="match status" value="1"/>
</dbReference>
<dbReference type="Proteomes" id="UP000031546">
    <property type="component" value="Unassembled WGS sequence"/>
</dbReference>
<dbReference type="InterPro" id="IPR027417">
    <property type="entry name" value="P-loop_NTPase"/>
</dbReference>
<dbReference type="Gene3D" id="3.40.1390.20">
    <property type="entry name" value="HprK N-terminal domain-like"/>
    <property type="match status" value="1"/>
</dbReference>
<dbReference type="InterPro" id="IPR003755">
    <property type="entry name" value="HPr(Ser)_kin/Pase"/>
</dbReference>
<keyword evidence="10 14" id="KW-0460">Magnesium</keyword>
<organism evidence="17 20">
    <name type="scientific">Salinicoccus roseus</name>
    <dbReference type="NCBI Taxonomy" id="45670"/>
    <lineage>
        <taxon>Bacteria</taxon>
        <taxon>Bacillati</taxon>
        <taxon>Bacillota</taxon>
        <taxon>Bacilli</taxon>
        <taxon>Bacillales</taxon>
        <taxon>Staphylococcaceae</taxon>
        <taxon>Salinicoccus</taxon>
    </lineage>
</organism>
<evidence type="ECO:0000256" key="3">
    <source>
        <dbReference type="ARBA" id="ARBA00006883"/>
    </source>
</evidence>
<reference evidence="18 22" key="5">
    <citation type="submission" date="2022-12" db="EMBL/GenBank/DDBJ databases">
        <title>Genome analysis and biological profiling of marine Salinicoccus roseus MOSEL-ME25.</title>
        <authorList>
            <person name="Mirza F.T."/>
            <person name="Xie Y."/>
            <person name="Shinwari Z.K."/>
        </authorList>
    </citation>
    <scope>NUCLEOTIDE SEQUENCE [LARGE SCALE GENOMIC DNA]</scope>
    <source>
        <strain evidence="18 22">MOSEL-ME25</strain>
    </source>
</reference>
<keyword evidence="22" id="KW-1185">Reference proteome</keyword>
<evidence type="ECO:0000256" key="11">
    <source>
        <dbReference type="ARBA" id="ARBA00023268"/>
    </source>
</evidence>
<dbReference type="FunFam" id="3.40.1390.20:FF:000002">
    <property type="entry name" value="HPr kinase/phosphorylase"/>
    <property type="match status" value="1"/>
</dbReference>
<name>A0A0C2DNQ5_9STAP</name>
<dbReference type="CDD" id="cd01918">
    <property type="entry name" value="HprK_C"/>
    <property type="match status" value="1"/>
</dbReference>
<dbReference type="Gene3D" id="3.40.50.300">
    <property type="entry name" value="P-loop containing nucleotide triphosphate hydrolases"/>
    <property type="match status" value="1"/>
</dbReference>
<evidence type="ECO:0000313" key="18">
    <source>
        <dbReference type="EMBL" id="MDB0579733.1"/>
    </source>
</evidence>
<dbReference type="GO" id="GO:0000155">
    <property type="term" value="F:phosphorelay sensor kinase activity"/>
    <property type="evidence" value="ECO:0007669"/>
    <property type="project" value="InterPro"/>
</dbReference>
<comment type="domain">
    <text evidence="14">The Walker A ATP-binding motif also binds Pi and PPi.</text>
</comment>
<reference evidence="19 21" key="2">
    <citation type="submission" date="2017-07" db="EMBL/GenBank/DDBJ databases">
        <title>Shotgun whole genome sequences of three halophilic bacterial isolates.</title>
        <authorList>
            <person name="Pozzo T."/>
            <person name="Higdon S.M."/>
            <person name="Quillaguaman J."/>
        </authorList>
    </citation>
    <scope>NUCLEOTIDE SEQUENCE [LARGE SCALE GENOMIC DNA]</scope>
    <source>
        <strain evidence="19 21">BU-1</strain>
    </source>
</reference>
<evidence type="ECO:0000256" key="6">
    <source>
        <dbReference type="ARBA" id="ARBA00022723"/>
    </source>
</evidence>
<reference evidence="18" key="4">
    <citation type="submission" date="2020-04" db="EMBL/GenBank/DDBJ databases">
        <authorList>
            <person name="Tanveer F."/>
            <person name="Xie Y."/>
            <person name="Shinwari Z.K."/>
        </authorList>
    </citation>
    <scope>NUCLEOTIDE SEQUENCE</scope>
    <source>
        <strain evidence="18">MOSEL-ME25</strain>
    </source>
</reference>
<evidence type="ECO:0000256" key="8">
    <source>
        <dbReference type="ARBA" id="ARBA00022777"/>
    </source>
</evidence>
<keyword evidence="9 14" id="KW-0067">ATP-binding</keyword>
<feature type="binding site" evidence="14">
    <location>
        <begin position="152"/>
        <end position="159"/>
    </location>
    <ligand>
        <name>ATP</name>
        <dbReference type="ChEBI" id="CHEBI:30616"/>
    </ligand>
</feature>
<comment type="function">
    <text evidence="14">Catalyzes the ATP- as well as the pyrophosphate-dependent phosphorylation of a specific serine residue in HPr, a phosphocarrier protein of the phosphoenolpyruvate-dependent sugar phosphotransferase system (PTS). HprK/P also catalyzes the pyrophosphate-producing, inorganic phosphate-dependent dephosphorylation (phosphorolysis) of seryl-phosphorylated HPr (P-Ser-HPr). The two antagonistic activities of HprK/P are regulated by several intracellular metabolites, which change their concentration in response to the absence or presence of rapidly metabolisable carbon sources (glucose, fructose, etc.) in the growth medium. Therefore, by controlling the phosphorylation state of HPr, HPrK/P is a sensor enzyme that plays a major role in the regulation of carbon metabolism and sugar transport: it mediates carbon catabolite repression (CCR), and regulates PTS-catalyzed carbohydrate uptake and inducer exclusion.</text>
</comment>
<keyword evidence="7 14" id="KW-0547">Nucleotide-binding</keyword>
<comment type="miscellaneous">
    <text evidence="14">Both phosphorylation and phosphorolysis are carried out by the same active site and suggest a common mechanism for both reactions.</text>
</comment>
<dbReference type="SUPFAM" id="SSF53795">
    <property type="entry name" value="PEP carboxykinase-like"/>
    <property type="match status" value="1"/>
</dbReference>
<dbReference type="FunFam" id="3.40.50.300:FF:000174">
    <property type="entry name" value="HPr kinase/phosphorylase"/>
    <property type="match status" value="1"/>
</dbReference>
<evidence type="ECO:0000313" key="21">
    <source>
        <dbReference type="Proteomes" id="UP000216682"/>
    </source>
</evidence>
<feature type="binding site" evidence="14">
    <location>
        <position position="201"/>
    </location>
    <ligand>
        <name>Mg(2+)</name>
        <dbReference type="ChEBI" id="CHEBI:18420"/>
    </ligand>
</feature>
<evidence type="ECO:0000259" key="15">
    <source>
        <dbReference type="Pfam" id="PF02603"/>
    </source>
</evidence>
<dbReference type="InterPro" id="IPR011104">
    <property type="entry name" value="Hpr_kin/Pase_C"/>
</dbReference>
<dbReference type="GO" id="GO:0000287">
    <property type="term" value="F:magnesium ion binding"/>
    <property type="evidence" value="ECO:0007669"/>
    <property type="project" value="UniProtKB-UniRule"/>
</dbReference>
<dbReference type="OrthoDB" id="9778803at2"/>
<dbReference type="RefSeq" id="WP_040105099.1">
    <property type="nucleotide sequence ID" value="NZ_CANLZD010000002.1"/>
</dbReference>
<feature type="domain" description="HPr(Ser) kinase/phosphorylase N-terminal" evidence="15">
    <location>
        <begin position="3"/>
        <end position="126"/>
    </location>
</feature>
<feature type="binding site" evidence="14">
    <location>
        <position position="159"/>
    </location>
    <ligand>
        <name>Mg(2+)</name>
        <dbReference type="ChEBI" id="CHEBI:18420"/>
    </ligand>
</feature>
<dbReference type="Pfam" id="PF07475">
    <property type="entry name" value="Hpr_kinase_C"/>
    <property type="match status" value="1"/>
</dbReference>
<evidence type="ECO:0000313" key="20">
    <source>
        <dbReference type="Proteomes" id="UP000031546"/>
    </source>
</evidence>
<keyword evidence="6 14" id="KW-0479">Metal-binding</keyword>
<dbReference type="NCBIfam" id="TIGR00679">
    <property type="entry name" value="hpr-ser"/>
    <property type="match status" value="1"/>
</dbReference>
<keyword evidence="4 14" id="KW-0723">Serine/threonine-protein kinase</keyword>
<dbReference type="GO" id="GO:0004712">
    <property type="term" value="F:protein serine/threonine/tyrosine kinase activity"/>
    <property type="evidence" value="ECO:0007669"/>
    <property type="project" value="UniProtKB-UniRule"/>
</dbReference>
<keyword evidence="12 14" id="KW-0119">Carbohydrate metabolism</keyword>
<evidence type="ECO:0000256" key="1">
    <source>
        <dbReference type="ARBA" id="ARBA00001120"/>
    </source>
</evidence>
<dbReference type="InterPro" id="IPR028979">
    <property type="entry name" value="Ser_kin/Pase_Hpr-like_N_sf"/>
</dbReference>
<dbReference type="EMBL" id="JXII01000002">
    <property type="protein sequence ID" value="KIH71638.1"/>
    <property type="molecule type" value="Genomic_DNA"/>
</dbReference>
<dbReference type="EC" id="2.7.11.-" evidence="14"/>
<feature type="active site" evidence="14">
    <location>
        <position position="158"/>
    </location>
</feature>